<reference evidence="2 3" key="1">
    <citation type="submission" date="2017-03" db="EMBL/GenBank/DDBJ databases">
        <title>An alternative strategy for trypanosome survival in the mammalian bloodstream revealed through genome and transcriptome analysis of the ubiquitous bovine parasite Trypanosoma (Megatrypanum) theileri.</title>
        <authorList>
            <person name="Kelly S."/>
            <person name="Ivens A."/>
            <person name="Mott A."/>
            <person name="O'Neill E."/>
            <person name="Emms D."/>
            <person name="Macleod O."/>
            <person name="Voorheis P."/>
            <person name="Matthews J."/>
            <person name="Matthews K."/>
            <person name="Carrington M."/>
        </authorList>
    </citation>
    <scope>NUCLEOTIDE SEQUENCE [LARGE SCALE GENOMIC DNA]</scope>
    <source>
        <strain evidence="2">Edinburgh</strain>
    </source>
</reference>
<dbReference type="EMBL" id="NBCO01000075">
    <property type="protein sequence ID" value="ORC83334.1"/>
    <property type="molecule type" value="Genomic_DNA"/>
</dbReference>
<keyword evidence="1" id="KW-0812">Transmembrane</keyword>
<feature type="transmembrane region" description="Helical" evidence="1">
    <location>
        <begin position="68"/>
        <end position="89"/>
    </location>
</feature>
<evidence type="ECO:0000313" key="3">
    <source>
        <dbReference type="Proteomes" id="UP000192257"/>
    </source>
</evidence>
<protein>
    <submittedName>
        <fullName evidence="2">Uncharacterized protein</fullName>
    </submittedName>
</protein>
<evidence type="ECO:0000313" key="2">
    <source>
        <dbReference type="EMBL" id="ORC83334.1"/>
    </source>
</evidence>
<dbReference type="RefSeq" id="XP_028877400.1">
    <property type="nucleotide sequence ID" value="XM_029031289.1"/>
</dbReference>
<organism evidence="2 3">
    <name type="scientific">Trypanosoma theileri</name>
    <dbReference type="NCBI Taxonomy" id="67003"/>
    <lineage>
        <taxon>Eukaryota</taxon>
        <taxon>Discoba</taxon>
        <taxon>Euglenozoa</taxon>
        <taxon>Kinetoplastea</taxon>
        <taxon>Metakinetoplastina</taxon>
        <taxon>Trypanosomatida</taxon>
        <taxon>Trypanosomatidae</taxon>
        <taxon>Trypanosoma</taxon>
    </lineage>
</organism>
<comment type="caution">
    <text evidence="2">The sequence shown here is derived from an EMBL/GenBank/DDBJ whole genome shotgun (WGS) entry which is preliminary data.</text>
</comment>
<name>A0A1X0NF22_9TRYP</name>
<gene>
    <name evidence="2" type="ORF">TM35_000751010</name>
</gene>
<keyword evidence="3" id="KW-1185">Reference proteome</keyword>
<dbReference type="VEuPathDB" id="TriTrypDB:TM35_000751010"/>
<sequence>MPYFSEFLQSLLNDPVGASHCDKVSRLTERLPSGLFKLGSGTLSTSAAAASKGEGFSFNGWRRHFPRVLNMLSVFPGWCSYLFLFLHLFSGRPYRNCPFLSSVGCVPRYPARNPFEPLFFGCGSETRENDTTCVQEAAFCH</sequence>
<keyword evidence="1" id="KW-0472">Membrane</keyword>
<evidence type="ECO:0000256" key="1">
    <source>
        <dbReference type="SAM" id="Phobius"/>
    </source>
</evidence>
<keyword evidence="1" id="KW-1133">Transmembrane helix</keyword>
<dbReference type="AlphaFoldDB" id="A0A1X0NF22"/>
<accession>A0A1X0NF22</accession>
<dbReference type="Proteomes" id="UP000192257">
    <property type="component" value="Unassembled WGS sequence"/>
</dbReference>
<proteinExistence type="predicted"/>
<dbReference type="GeneID" id="39991069"/>